<evidence type="ECO:0000256" key="10">
    <source>
        <dbReference type="ARBA" id="ARBA00023212"/>
    </source>
</evidence>
<evidence type="ECO:0000256" key="13">
    <source>
        <dbReference type="ARBA" id="ARBA00029468"/>
    </source>
</evidence>
<proteinExistence type="inferred from homology"/>
<dbReference type="FunFam" id="1.10.565.10:FF:000024">
    <property type="entry name" value="Nuclear receptor subfamily 1 group I member 2"/>
    <property type="match status" value="1"/>
</dbReference>
<evidence type="ECO:0000256" key="7">
    <source>
        <dbReference type="ARBA" id="ARBA00023125"/>
    </source>
</evidence>
<feature type="domain" description="Nuclear receptor" evidence="15">
    <location>
        <begin position="815"/>
        <end position="890"/>
    </location>
</feature>
<evidence type="ECO:0000256" key="4">
    <source>
        <dbReference type="ARBA" id="ARBA00022771"/>
    </source>
</evidence>
<dbReference type="Proteomes" id="UP000694891">
    <property type="component" value="Unplaced"/>
</dbReference>
<evidence type="ECO:0000256" key="3">
    <source>
        <dbReference type="ARBA" id="ARBA00022723"/>
    </source>
</evidence>
<dbReference type="GO" id="GO:0003700">
    <property type="term" value="F:DNA-binding transcription factor activity"/>
    <property type="evidence" value="ECO:0007669"/>
    <property type="project" value="InterPro"/>
</dbReference>
<keyword evidence="9" id="KW-0675">Receptor</keyword>
<dbReference type="PROSITE" id="PS51030">
    <property type="entry name" value="NUCLEAR_REC_DBD_2"/>
    <property type="match status" value="1"/>
</dbReference>
<keyword evidence="12" id="KW-0966">Cell projection</keyword>
<evidence type="ECO:0000259" key="15">
    <source>
        <dbReference type="PROSITE" id="PS51030"/>
    </source>
</evidence>
<evidence type="ECO:0000256" key="5">
    <source>
        <dbReference type="ARBA" id="ARBA00022833"/>
    </source>
</evidence>
<dbReference type="PANTHER" id="PTHR22455:SF10">
    <property type="entry name" value="CILIA- AND FLAGELLA-ASSOCIATED PROTEIN 91"/>
    <property type="match status" value="1"/>
</dbReference>
<dbReference type="GeneID" id="103369905"/>
<dbReference type="PROSITE" id="PS00031">
    <property type="entry name" value="NUCLEAR_REC_DBD_1"/>
    <property type="match status" value="1"/>
</dbReference>
<dbReference type="PRINTS" id="PR00398">
    <property type="entry name" value="STRDHORMONER"/>
</dbReference>
<comment type="similarity">
    <text evidence="13">Belongs to the CFAP91 family.</text>
</comment>
<gene>
    <name evidence="18" type="primary">cfap91</name>
</gene>
<evidence type="ECO:0000256" key="6">
    <source>
        <dbReference type="ARBA" id="ARBA00023015"/>
    </source>
</evidence>
<dbReference type="InterPro" id="IPR013088">
    <property type="entry name" value="Znf_NHR/GATA"/>
</dbReference>
<keyword evidence="10" id="KW-0206">Cytoskeleton</keyword>
<accession>A0A9Y4TU60</accession>
<dbReference type="GO" id="GO:0008270">
    <property type="term" value="F:zinc ion binding"/>
    <property type="evidence" value="ECO:0007669"/>
    <property type="project" value="UniProtKB-KW"/>
</dbReference>
<dbReference type="PANTHER" id="PTHR22455">
    <property type="entry name" value="CILIA- AND FLAGELLA-ASSOCIATED PROTEIN 91"/>
    <property type="match status" value="1"/>
</dbReference>
<evidence type="ECO:0000256" key="8">
    <source>
        <dbReference type="ARBA" id="ARBA00023163"/>
    </source>
</evidence>
<evidence type="ECO:0000256" key="9">
    <source>
        <dbReference type="ARBA" id="ARBA00023170"/>
    </source>
</evidence>
<dbReference type="InterPro" id="IPR001628">
    <property type="entry name" value="Znf_hrmn_rcpt"/>
</dbReference>
<dbReference type="SUPFAM" id="SSF48508">
    <property type="entry name" value="Nuclear receptor ligand-binding domain"/>
    <property type="match status" value="1"/>
</dbReference>
<dbReference type="AlphaFoldDB" id="A0A9Y4TU60"/>
<dbReference type="RefSeq" id="XP_008296977.1">
    <property type="nucleotide sequence ID" value="XM_008298755.1"/>
</dbReference>
<keyword evidence="2" id="KW-0963">Cytoplasm</keyword>
<dbReference type="SMART" id="SM00399">
    <property type="entry name" value="ZnF_C4"/>
    <property type="match status" value="1"/>
</dbReference>
<reference evidence="18" key="1">
    <citation type="submission" date="2025-08" db="UniProtKB">
        <authorList>
            <consortium name="RefSeq"/>
        </authorList>
    </citation>
    <scope>IDENTIFICATION</scope>
</reference>
<keyword evidence="5" id="KW-0862">Zinc</keyword>
<sequence>MSVSVTRTVTRKNDAGKAVRRERVYDHLYDPVYTVSSEADHLRANVKAYASKDRIRKVPEFASMFSDQPRYTIKLDPAQSVPAFIDHQWRGHAEQRKEALLQLAGLIPNAEAWRRQKECHVTGADYWKYFKRPLIPFAQQLGPNVIFALPKEDFLNGKKAEQQPTHITVGVQTDFRENETQTDPYSPEYVVQPGTTPSELLQLAALSWGRGLPAGLAEVEMIERARAKRAWEARLPPLSDLSQLDKRRRMVEKMEAEKWAFREEEIQKLQEARLAVLEDLLKQRDETQKDVTNERLNQIYSKHQKDKETKLDKIHNDYIRSLRKLEVKSRNVEGKLERRSFDSPIYVPQTHRVTNKNTRNNKFKSPYLNTYEGLLALEAGLSASVHKSGVKGPKSKVVKPVNKQPVNRAIELLEKYKALREEENKQKSLRFLVKKKKPVPRPVTSRVEKPPEGDEETELAVIHLQKVLRGMSTHYEMFKGKENYMDLIQELRSVHALQKDEQEQHKADKELIMNLKKQKDKHKVSQEEASQARVVNVELGQLFDTLSKELIRLQEERRIHAFTLLAERERRLREAEESGRRQAEERRRREDDEIFKQVVQVHQESVDLYLEDIILETLNQVADEQAREEIHKRAKEVNDIAYAMEESRNNLQSEEIVSELVYGFLIPEIQKTSARQRVYQKQHRHLQAARIIIQGTAKPSEILPSTPGTSQLTCPGIKASRHVVEEMISQVEQRKEVEQHHTPAEEQESHGLTAVWHKLWTAISCWTSGIINPQERMSTKDTEVQFICEMLTVPNEEDDEEEEEEEGKVTEDDEPRACGVCGDRAKGYHFNALTCEGCKGFFRRAIQRSSQLHCPLLSKCIITKNTRRSCQACRFRKCQDIGMRKEMVMSEKEVLERRIRIKKKKMHNVSTQLSSQQEKIIQELLCSHRSTFDSGFSRFSGFRPMDRNILPASEYNQSASEPFHPLTNCSTNTCTTASKSATDPTASSYASSLSSSSLFSPCGSSEKEGNHEGVNNTCVFTALPHMTDLTTYMIQDIISFSKSLKDFRSLPMGDQISLLKGATFEIMQIRFNMVFNSKTSNWECGSLTYCIDDAVRAGFQPLLVEPVFKFHHTLRQLDLQEEEYVLMQAMSLFSPDRPGVQQHSVIDKIHESLALMLKTYIDCKRTGPKKHLLYPKVIACFTEMRTMTEEYSKQILKIQDIQPDTISPLIMEVISKNTCD</sequence>
<evidence type="ECO:0000313" key="18">
    <source>
        <dbReference type="RefSeq" id="XP_008296977.1"/>
    </source>
</evidence>
<dbReference type="PROSITE" id="PS51843">
    <property type="entry name" value="NR_LBD"/>
    <property type="match status" value="1"/>
</dbReference>
<dbReference type="InterPro" id="IPR026720">
    <property type="entry name" value="CFAP91"/>
</dbReference>
<dbReference type="Pfam" id="PF00104">
    <property type="entry name" value="Hormone_recep"/>
    <property type="match status" value="1"/>
</dbReference>
<dbReference type="InterPro" id="IPR032840">
    <property type="entry name" value="CFAP91_dom"/>
</dbReference>
<dbReference type="Pfam" id="PF00105">
    <property type="entry name" value="zf-C4"/>
    <property type="match status" value="1"/>
</dbReference>
<dbReference type="CDD" id="cd06934">
    <property type="entry name" value="NR_LBD_PXR_like"/>
    <property type="match status" value="1"/>
</dbReference>
<dbReference type="CTD" id="89876"/>
<evidence type="ECO:0000313" key="17">
    <source>
        <dbReference type="Proteomes" id="UP000694891"/>
    </source>
</evidence>
<dbReference type="SMART" id="SM00430">
    <property type="entry name" value="HOLI"/>
    <property type="match status" value="1"/>
</dbReference>
<dbReference type="GO" id="GO:0005930">
    <property type="term" value="C:axoneme"/>
    <property type="evidence" value="ECO:0007669"/>
    <property type="project" value="UniProtKB-SubCell"/>
</dbReference>
<keyword evidence="3" id="KW-0479">Metal-binding</keyword>
<organism evidence="17 18">
    <name type="scientific">Stegastes partitus</name>
    <name type="common">bicolor damselfish</name>
    <dbReference type="NCBI Taxonomy" id="144197"/>
    <lineage>
        <taxon>Eukaryota</taxon>
        <taxon>Metazoa</taxon>
        <taxon>Chordata</taxon>
        <taxon>Craniata</taxon>
        <taxon>Vertebrata</taxon>
        <taxon>Euteleostomi</taxon>
        <taxon>Actinopterygii</taxon>
        <taxon>Neopterygii</taxon>
        <taxon>Teleostei</taxon>
        <taxon>Neoteleostei</taxon>
        <taxon>Acanthomorphata</taxon>
        <taxon>Ovalentaria</taxon>
        <taxon>Pomacentridae</taxon>
        <taxon>Stegastes</taxon>
    </lineage>
</organism>
<dbReference type="SUPFAM" id="SSF57716">
    <property type="entry name" value="Glucocorticoid receptor-like (DNA-binding domain)"/>
    <property type="match status" value="1"/>
</dbReference>
<feature type="domain" description="NR LBD" evidence="16">
    <location>
        <begin position="916"/>
        <end position="1217"/>
    </location>
</feature>
<protein>
    <recommendedName>
        <fullName evidence="14">Cilia- and flagella-associated protein 91</fullName>
    </recommendedName>
</protein>
<keyword evidence="4" id="KW-0863">Zinc-finger</keyword>
<dbReference type="Pfam" id="PF14738">
    <property type="entry name" value="CFAP91"/>
    <property type="match status" value="1"/>
</dbReference>
<evidence type="ECO:0000256" key="11">
    <source>
        <dbReference type="ARBA" id="ARBA00023242"/>
    </source>
</evidence>
<dbReference type="Gene3D" id="1.10.565.10">
    <property type="entry name" value="Retinoid X Receptor"/>
    <property type="match status" value="1"/>
</dbReference>
<dbReference type="GO" id="GO:0043565">
    <property type="term" value="F:sequence-specific DNA binding"/>
    <property type="evidence" value="ECO:0007669"/>
    <property type="project" value="InterPro"/>
</dbReference>
<dbReference type="CDD" id="cd07156">
    <property type="entry name" value="NR_DBD_VDR_like"/>
    <property type="match status" value="1"/>
</dbReference>
<dbReference type="PRINTS" id="PR00047">
    <property type="entry name" value="STROIDFINGER"/>
</dbReference>
<comment type="subcellular location">
    <subcellularLocation>
        <location evidence="1">Cytoplasm</location>
        <location evidence="1">Cytoskeleton</location>
        <location evidence="1">Cilium axoneme</location>
    </subcellularLocation>
</comment>
<evidence type="ECO:0000256" key="2">
    <source>
        <dbReference type="ARBA" id="ARBA00022490"/>
    </source>
</evidence>
<evidence type="ECO:0000256" key="1">
    <source>
        <dbReference type="ARBA" id="ARBA00004430"/>
    </source>
</evidence>
<keyword evidence="17" id="KW-1185">Reference proteome</keyword>
<dbReference type="InterPro" id="IPR001723">
    <property type="entry name" value="Nuclear_hrmn_rcpt"/>
</dbReference>
<evidence type="ECO:0000259" key="16">
    <source>
        <dbReference type="PROSITE" id="PS51843"/>
    </source>
</evidence>
<dbReference type="InterPro" id="IPR000536">
    <property type="entry name" value="Nucl_hrmn_rcpt_lig-bd"/>
</dbReference>
<evidence type="ECO:0000256" key="12">
    <source>
        <dbReference type="ARBA" id="ARBA00023273"/>
    </source>
</evidence>
<keyword evidence="8" id="KW-0804">Transcription</keyword>
<evidence type="ECO:0000256" key="14">
    <source>
        <dbReference type="ARBA" id="ARBA00029555"/>
    </source>
</evidence>
<name>A0A9Y4TU60_9TELE</name>
<dbReference type="Gene3D" id="3.30.50.10">
    <property type="entry name" value="Erythroid Transcription Factor GATA-1, subunit A"/>
    <property type="match status" value="1"/>
</dbReference>
<keyword evidence="11" id="KW-0539">Nucleus</keyword>
<dbReference type="InterPro" id="IPR035500">
    <property type="entry name" value="NHR-like_dom_sf"/>
</dbReference>
<keyword evidence="6" id="KW-0805">Transcription regulation</keyword>
<keyword evidence="7" id="KW-0238">DNA-binding</keyword>